<dbReference type="InterPro" id="IPR007233">
    <property type="entry name" value="TRAPPC"/>
</dbReference>
<dbReference type="Gene3D" id="3.30.450.70">
    <property type="match status" value="2"/>
</dbReference>
<dbReference type="STRING" id="49451.A0A314KZ08"/>
<proteinExistence type="inferred from homology"/>
<keyword evidence="3 7" id="KW-0256">Endoplasmic reticulum</keyword>
<evidence type="ECO:0000256" key="3">
    <source>
        <dbReference type="ARBA" id="ARBA00022824"/>
    </source>
</evidence>
<evidence type="ECO:0000256" key="2">
    <source>
        <dbReference type="ARBA" id="ARBA00022448"/>
    </source>
</evidence>
<dbReference type="GO" id="GO:0006888">
    <property type="term" value="P:endoplasmic reticulum to Golgi vesicle-mediated transport"/>
    <property type="evidence" value="ECO:0007669"/>
    <property type="project" value="UniProtKB-UniRule"/>
</dbReference>
<keyword evidence="9" id="KW-1185">Reference proteome</keyword>
<dbReference type="SMART" id="SM01399">
    <property type="entry name" value="Sybindin"/>
    <property type="match status" value="1"/>
</dbReference>
<gene>
    <name evidence="8" type="ORF">A4A49_05636</name>
</gene>
<dbReference type="PANTHER" id="PTHR23249:SF15">
    <property type="entry name" value="TRAFFICKING PROTEIN PARTICLE COMPLEX SUBUNIT 4"/>
    <property type="match status" value="1"/>
</dbReference>
<keyword evidence="5 7" id="KW-0333">Golgi apparatus</keyword>
<evidence type="ECO:0000256" key="1">
    <source>
        <dbReference type="ARBA" id="ARBA00004555"/>
    </source>
</evidence>
<sequence>MAAIYSLYIINKSGGLIFYKDYGSAGRMDTNDTLRLASLWHSMHAISQQLSPIPGCSGIELLQADTFDLNCFQSLTGNFQLEYSEKLDVWCWRLDKDGQLEPKPFCELVMGGLVLLGTKVFVVSEPGTLHMEYLLKYVYELYTDYVLKNPFYEMEMPIRCELFDINLTQAVQKDRVALLGR</sequence>
<dbReference type="PANTHER" id="PTHR23249">
    <property type="entry name" value="TRAFFICKING PROTEIN PARTICLE COMPLEX SUBUNIT"/>
    <property type="match status" value="1"/>
</dbReference>
<keyword evidence="4 7" id="KW-0931">ER-Golgi transport</keyword>
<dbReference type="GO" id="GO:0005783">
    <property type="term" value="C:endoplasmic reticulum"/>
    <property type="evidence" value="ECO:0007669"/>
    <property type="project" value="UniProtKB-SubCell"/>
</dbReference>
<comment type="caution">
    <text evidence="8">The sequence shown here is derived from an EMBL/GenBank/DDBJ whole genome shotgun (WGS) entry which is preliminary data.</text>
</comment>
<evidence type="ECO:0000256" key="4">
    <source>
        <dbReference type="ARBA" id="ARBA00022892"/>
    </source>
</evidence>
<dbReference type="Pfam" id="PF04099">
    <property type="entry name" value="Sybindin"/>
    <property type="match status" value="2"/>
</dbReference>
<dbReference type="SUPFAM" id="SSF64356">
    <property type="entry name" value="SNARE-like"/>
    <property type="match status" value="2"/>
</dbReference>
<name>A0A314KZ08_NICAT</name>
<comment type="subcellular location">
    <subcellularLocation>
        <location evidence="7">Endoplasmic reticulum</location>
    </subcellularLocation>
    <subcellularLocation>
        <location evidence="7">Golgi apparatus</location>
        <location evidence="7">cis-Golgi network</location>
    </subcellularLocation>
    <subcellularLocation>
        <location evidence="1">Golgi apparatus</location>
    </subcellularLocation>
</comment>
<evidence type="ECO:0000256" key="7">
    <source>
        <dbReference type="RuleBase" id="RU366065"/>
    </source>
</evidence>
<dbReference type="GO" id="GO:0030008">
    <property type="term" value="C:TRAPP complex"/>
    <property type="evidence" value="ECO:0007669"/>
    <property type="project" value="UniProtKB-UniRule"/>
</dbReference>
<keyword evidence="2 7" id="KW-0813">Transport</keyword>
<comment type="similarity">
    <text evidence="6">Belongs to the TRAPP small subunits family. TRAPPC4 subfamily.</text>
</comment>
<dbReference type="Proteomes" id="UP000187609">
    <property type="component" value="Unassembled WGS sequence"/>
</dbReference>
<accession>A0A314KZ08</accession>
<dbReference type="AlphaFoldDB" id="A0A314KZ08"/>
<dbReference type="CDD" id="cd14856">
    <property type="entry name" value="TRAPPC4_synbindin"/>
    <property type="match status" value="1"/>
</dbReference>
<evidence type="ECO:0000256" key="6">
    <source>
        <dbReference type="ARBA" id="ARBA00038179"/>
    </source>
</evidence>
<evidence type="ECO:0000313" key="9">
    <source>
        <dbReference type="Proteomes" id="UP000187609"/>
    </source>
</evidence>
<reference evidence="8" key="1">
    <citation type="submission" date="2016-11" db="EMBL/GenBank/DDBJ databases">
        <title>The genome of Nicotiana attenuata.</title>
        <authorList>
            <person name="Xu S."/>
            <person name="Brockmoeller T."/>
            <person name="Gaquerel E."/>
            <person name="Navarro A."/>
            <person name="Kuhl H."/>
            <person name="Gase K."/>
            <person name="Ling Z."/>
            <person name="Zhou W."/>
            <person name="Kreitzer C."/>
            <person name="Stanke M."/>
            <person name="Tang H."/>
            <person name="Lyons E."/>
            <person name="Pandey P."/>
            <person name="Pandey S.P."/>
            <person name="Timmermann B."/>
            <person name="Baldwin I.T."/>
        </authorList>
    </citation>
    <scope>NUCLEOTIDE SEQUENCE [LARGE SCALE GENOMIC DNA]</scope>
    <source>
        <strain evidence="8">UT</strain>
    </source>
</reference>
<comment type="subunit">
    <text evidence="7">Part of the multisubunit transport protein particle (TRAPP) complex.</text>
</comment>
<dbReference type="Gramene" id="OIT33999">
    <property type="protein sequence ID" value="OIT33999"/>
    <property type="gene ID" value="A4A49_05636"/>
</dbReference>
<organism evidence="8 9">
    <name type="scientific">Nicotiana attenuata</name>
    <name type="common">Coyote tobacco</name>
    <dbReference type="NCBI Taxonomy" id="49451"/>
    <lineage>
        <taxon>Eukaryota</taxon>
        <taxon>Viridiplantae</taxon>
        <taxon>Streptophyta</taxon>
        <taxon>Embryophyta</taxon>
        <taxon>Tracheophyta</taxon>
        <taxon>Spermatophyta</taxon>
        <taxon>Magnoliopsida</taxon>
        <taxon>eudicotyledons</taxon>
        <taxon>Gunneridae</taxon>
        <taxon>Pentapetalae</taxon>
        <taxon>asterids</taxon>
        <taxon>lamiids</taxon>
        <taxon>Solanales</taxon>
        <taxon>Solanaceae</taxon>
        <taxon>Nicotianoideae</taxon>
        <taxon>Nicotianeae</taxon>
        <taxon>Nicotiana</taxon>
    </lineage>
</organism>
<dbReference type="SMR" id="A0A314KZ08"/>
<dbReference type="GO" id="GO:0005794">
    <property type="term" value="C:Golgi apparatus"/>
    <property type="evidence" value="ECO:0007669"/>
    <property type="project" value="UniProtKB-SubCell"/>
</dbReference>
<evidence type="ECO:0000313" key="8">
    <source>
        <dbReference type="EMBL" id="OIT33999.1"/>
    </source>
</evidence>
<evidence type="ECO:0000256" key="5">
    <source>
        <dbReference type="ARBA" id="ARBA00023034"/>
    </source>
</evidence>
<dbReference type="EMBL" id="MJEQ01000787">
    <property type="protein sequence ID" value="OIT33999.1"/>
    <property type="molecule type" value="Genomic_DNA"/>
</dbReference>
<dbReference type="InterPro" id="IPR011012">
    <property type="entry name" value="Longin-like_dom_sf"/>
</dbReference>
<protein>
    <recommendedName>
        <fullName evidence="7">Trafficking protein particle complex subunit</fullName>
    </recommendedName>
</protein>